<dbReference type="NCBIfam" id="TIGR00035">
    <property type="entry name" value="asp_race"/>
    <property type="match status" value="1"/>
</dbReference>
<dbReference type="RefSeq" id="WP_204961850.1">
    <property type="nucleotide sequence ID" value="NZ_JAFEUO010000011.1"/>
</dbReference>
<dbReference type="Proteomes" id="UP000809587">
    <property type="component" value="Unassembled WGS sequence"/>
</dbReference>
<keyword evidence="4" id="KW-1185">Reference proteome</keyword>
<comment type="caution">
    <text evidence="3">The sequence shown here is derived from an EMBL/GenBank/DDBJ whole genome shotgun (WGS) entry which is preliminary data.</text>
</comment>
<protein>
    <submittedName>
        <fullName evidence="3">Amino acid racemase</fullName>
        <ecNumber evidence="3">5.1.1.-</ecNumber>
    </submittedName>
</protein>
<dbReference type="SUPFAM" id="SSF53681">
    <property type="entry name" value="Aspartate/glutamate racemase"/>
    <property type="match status" value="2"/>
</dbReference>
<dbReference type="Pfam" id="PF01177">
    <property type="entry name" value="Asp_Glu_race"/>
    <property type="match status" value="1"/>
</dbReference>
<dbReference type="EMBL" id="JAFEUO010000011">
    <property type="protein sequence ID" value="MBM7086660.1"/>
    <property type="molecule type" value="Genomic_DNA"/>
</dbReference>
<dbReference type="InterPro" id="IPR015942">
    <property type="entry name" value="Asp/Glu/hydantoin_racemase"/>
</dbReference>
<sequence length="238" mass="25568">MHNNHATIGIIGGLGPRAGAYVYERLVRMTPARSDQEHPEVVLLSRPFPSRIAHLVGAAESPEPHLVNAVRSLQAVGCRVVALASATTHAYREAIQRQTDATVVDGVRTVADLLARSDTVRTVVICTIASRRIGIFERSWPRELGVAYPDEADQPVIDGLIDRVKSGNSHPSDSATLQRLVRRYTADGAACVLGCTELPVLWQPEGSTSRVVSVSDAIAVAALAAAGYLRLDDHAVQR</sequence>
<evidence type="ECO:0000256" key="1">
    <source>
        <dbReference type="ARBA" id="ARBA00007847"/>
    </source>
</evidence>
<name>A0ABS2JJI0_9ACTN</name>
<dbReference type="GO" id="GO:0016853">
    <property type="term" value="F:isomerase activity"/>
    <property type="evidence" value="ECO:0007669"/>
    <property type="project" value="UniProtKB-KW"/>
</dbReference>
<comment type="similarity">
    <text evidence="1">Belongs to the aspartate/glutamate racemases family.</text>
</comment>
<evidence type="ECO:0000256" key="2">
    <source>
        <dbReference type="ARBA" id="ARBA00023235"/>
    </source>
</evidence>
<dbReference type="Gene3D" id="3.40.50.1860">
    <property type="match status" value="2"/>
</dbReference>
<dbReference type="EC" id="5.1.1.-" evidence="3"/>
<accession>A0ABS2JJI0</accession>
<evidence type="ECO:0000313" key="4">
    <source>
        <dbReference type="Proteomes" id="UP000809587"/>
    </source>
</evidence>
<dbReference type="PANTHER" id="PTHR21198:SF7">
    <property type="entry name" value="ASPARTATE-GLUTAMATE RACEMASE FAMILY"/>
    <property type="match status" value="1"/>
</dbReference>
<evidence type="ECO:0000313" key="3">
    <source>
        <dbReference type="EMBL" id="MBM7086660.1"/>
    </source>
</evidence>
<gene>
    <name evidence="3" type="ORF">JQN84_29430</name>
</gene>
<keyword evidence="2 3" id="KW-0413">Isomerase</keyword>
<reference evidence="3 4" key="1">
    <citation type="submission" date="2021-02" db="EMBL/GenBank/DDBJ databases">
        <authorList>
            <person name="Lee D.-H."/>
        </authorList>
    </citation>
    <scope>NUCLEOTIDE SEQUENCE [LARGE SCALE GENOMIC DNA]</scope>
    <source>
        <strain evidence="3 4">MMS20-R2-29</strain>
    </source>
</reference>
<dbReference type="PANTHER" id="PTHR21198">
    <property type="entry name" value="GLUTAMATE RACEMASE"/>
    <property type="match status" value="1"/>
</dbReference>
<proteinExistence type="inferred from homology"/>
<dbReference type="InterPro" id="IPR001920">
    <property type="entry name" value="Asp/Glu_race"/>
</dbReference>
<organism evidence="3 4">
    <name type="scientific">Micromonospora humidisoli</name>
    <dbReference type="NCBI Taxonomy" id="2807622"/>
    <lineage>
        <taxon>Bacteria</taxon>
        <taxon>Bacillati</taxon>
        <taxon>Actinomycetota</taxon>
        <taxon>Actinomycetes</taxon>
        <taxon>Micromonosporales</taxon>
        <taxon>Micromonosporaceae</taxon>
        <taxon>Micromonospora</taxon>
    </lineage>
</organism>
<dbReference type="InterPro" id="IPR004380">
    <property type="entry name" value="Asp_race"/>
</dbReference>